<feature type="region of interest" description="Disordered" evidence="3">
    <location>
        <begin position="503"/>
        <end position="530"/>
    </location>
</feature>
<dbReference type="PRINTS" id="PR01607">
    <property type="entry name" value="APYRASEFAMLY"/>
</dbReference>
<feature type="chain" id="PRO_5017102316" evidence="2">
    <location>
        <begin position="25"/>
        <end position="580"/>
    </location>
</feature>
<name>A0A1G6MRU9_9BACI</name>
<dbReference type="GO" id="GO:0000166">
    <property type="term" value="F:nucleotide binding"/>
    <property type="evidence" value="ECO:0007669"/>
    <property type="project" value="UniProtKB-KW"/>
</dbReference>
<evidence type="ECO:0000256" key="1">
    <source>
        <dbReference type="ARBA" id="ARBA00022729"/>
    </source>
</evidence>
<dbReference type="InterPro" id="IPR036907">
    <property type="entry name" value="5'-Nucleotdase_C_sf"/>
</dbReference>
<dbReference type="SMART" id="SM00257">
    <property type="entry name" value="LysM"/>
    <property type="match status" value="1"/>
</dbReference>
<dbReference type="SUPFAM" id="SSF54106">
    <property type="entry name" value="LysM domain"/>
    <property type="match status" value="1"/>
</dbReference>
<dbReference type="InterPro" id="IPR008334">
    <property type="entry name" value="5'-Nucleotdase_C"/>
</dbReference>
<reference evidence="6" key="1">
    <citation type="submission" date="2016-09" db="EMBL/GenBank/DDBJ databases">
        <authorList>
            <person name="Varghese N."/>
            <person name="Submissions S."/>
        </authorList>
    </citation>
    <scope>NUCLEOTIDE SEQUENCE [LARGE SCALE GENOMIC DNA]</scope>
    <source>
        <strain evidence="6">25nlg</strain>
    </source>
</reference>
<dbReference type="PANTHER" id="PTHR11575:SF24">
    <property type="entry name" value="5'-NUCLEOTIDASE"/>
    <property type="match status" value="1"/>
</dbReference>
<dbReference type="SUPFAM" id="SSF56300">
    <property type="entry name" value="Metallo-dependent phosphatases"/>
    <property type="match status" value="1"/>
</dbReference>
<sequence length="580" mass="62502">MKKKQVGALVCLLAMFAVPNVAQAEETTVTIFHTNDMHGRAFEGEFDGFGFAKLATLLKEQRDEHSLLLDAGDTLHGTTFATLERGTPVMKALNALEYDAMVAGNHDFNYGMDRLLELKEEADFPILGANVHDKTGDALLDPYTVKDVNGITIGIFGLATPETAFKTNPNNVKDVTFADPSETAAEMVTLLQDKGADVIIAVAHLGIDGSSTYTSEKVASDVEGIDVIIDGHSHSELKEGMQADNDTLIASAGEYVQNLGVVELKFDDKKLIEKSARLIPREEGEKVEPDKDMAALLDEIESAQAEILSEVVGKTAVELDGERESVRVKETNLGNWVADVLRETTGADIALTNGGGLRASVAAGEITKGDLVSVSPFGNFGITKEVTGEQLVAALENGVKGYPEPSGGFPHVSGMTFQFDPEQKPGERVHNVEIAGKPLDLAKKYVLATNDFIGAGGDEYDMLVDAKIVSQYNALDELLIAYLQEKGEISPKVEERSKVAAMTEEAVDKQEADDKKGLEKDKEDKKEAPAGTYVVQSGDTLFAIGMKYNVLWTTLHALNPDIKNPDLIYPGDTLVLPKAS</sequence>
<dbReference type="Gene3D" id="3.90.780.10">
    <property type="entry name" value="5'-Nucleotidase, C-terminal domain"/>
    <property type="match status" value="1"/>
</dbReference>
<dbReference type="Pfam" id="PF01476">
    <property type="entry name" value="LysM"/>
    <property type="match status" value="1"/>
</dbReference>
<dbReference type="GO" id="GO:0009166">
    <property type="term" value="P:nucleotide catabolic process"/>
    <property type="evidence" value="ECO:0007669"/>
    <property type="project" value="InterPro"/>
</dbReference>
<evidence type="ECO:0000313" key="5">
    <source>
        <dbReference type="EMBL" id="SDC57934.1"/>
    </source>
</evidence>
<keyword evidence="6" id="KW-1185">Reference proteome</keyword>
<dbReference type="Pfam" id="PF02872">
    <property type="entry name" value="5_nucleotid_C"/>
    <property type="match status" value="1"/>
</dbReference>
<dbReference type="PANTHER" id="PTHR11575">
    <property type="entry name" value="5'-NUCLEOTIDASE-RELATED"/>
    <property type="match status" value="1"/>
</dbReference>
<accession>A0A1G6MRU9</accession>
<dbReference type="Gene3D" id="3.60.21.10">
    <property type="match status" value="1"/>
</dbReference>
<dbReference type="EMBL" id="FMYM01000010">
    <property type="protein sequence ID" value="SDC57934.1"/>
    <property type="molecule type" value="Genomic_DNA"/>
</dbReference>
<dbReference type="STRING" id="1464122.SAMN05421737_110114"/>
<dbReference type="CDD" id="cd00118">
    <property type="entry name" value="LysM"/>
    <property type="match status" value="1"/>
</dbReference>
<dbReference type="CDD" id="cd00845">
    <property type="entry name" value="MPP_UshA_N_like"/>
    <property type="match status" value="1"/>
</dbReference>
<evidence type="ECO:0000259" key="4">
    <source>
        <dbReference type="PROSITE" id="PS51782"/>
    </source>
</evidence>
<comment type="similarity">
    <text evidence="2">Belongs to the 5'-nucleotidase family.</text>
</comment>
<evidence type="ECO:0000256" key="3">
    <source>
        <dbReference type="SAM" id="MobiDB-lite"/>
    </source>
</evidence>
<dbReference type="Proteomes" id="UP000242662">
    <property type="component" value="Unassembled WGS sequence"/>
</dbReference>
<dbReference type="InterPro" id="IPR004843">
    <property type="entry name" value="Calcineurin-like_PHP"/>
</dbReference>
<keyword evidence="2" id="KW-0547">Nucleotide-binding</keyword>
<feature type="compositionally biased region" description="Basic and acidic residues" evidence="3">
    <location>
        <begin position="506"/>
        <end position="528"/>
    </location>
</feature>
<proteinExistence type="inferred from homology"/>
<dbReference type="GO" id="GO:0016787">
    <property type="term" value="F:hydrolase activity"/>
    <property type="evidence" value="ECO:0007669"/>
    <property type="project" value="UniProtKB-KW"/>
</dbReference>
<evidence type="ECO:0000313" key="6">
    <source>
        <dbReference type="Proteomes" id="UP000242662"/>
    </source>
</evidence>
<dbReference type="InterPro" id="IPR006179">
    <property type="entry name" value="5_nucleotidase/apyrase"/>
</dbReference>
<dbReference type="InterPro" id="IPR029052">
    <property type="entry name" value="Metallo-depent_PP-like"/>
</dbReference>
<feature type="signal peptide" evidence="2">
    <location>
        <begin position="1"/>
        <end position="24"/>
    </location>
</feature>
<dbReference type="AlphaFoldDB" id="A0A1G6MRU9"/>
<dbReference type="SUPFAM" id="SSF55816">
    <property type="entry name" value="5'-nucleotidase (syn. UDP-sugar hydrolase), C-terminal domain"/>
    <property type="match status" value="1"/>
</dbReference>
<dbReference type="Pfam" id="PF00149">
    <property type="entry name" value="Metallophos"/>
    <property type="match status" value="1"/>
</dbReference>
<dbReference type="InterPro" id="IPR036779">
    <property type="entry name" value="LysM_dom_sf"/>
</dbReference>
<dbReference type="PROSITE" id="PS51782">
    <property type="entry name" value="LYSM"/>
    <property type="match status" value="1"/>
</dbReference>
<feature type="domain" description="LysM" evidence="4">
    <location>
        <begin position="531"/>
        <end position="576"/>
    </location>
</feature>
<keyword evidence="2" id="KW-0378">Hydrolase</keyword>
<protein>
    <submittedName>
        <fullName evidence="5">5'-nucleotidase</fullName>
    </submittedName>
</protein>
<organism evidence="5 6">
    <name type="scientific">Shouchella lonarensis</name>
    <dbReference type="NCBI Taxonomy" id="1464122"/>
    <lineage>
        <taxon>Bacteria</taxon>
        <taxon>Bacillati</taxon>
        <taxon>Bacillota</taxon>
        <taxon>Bacilli</taxon>
        <taxon>Bacillales</taxon>
        <taxon>Bacillaceae</taxon>
        <taxon>Shouchella</taxon>
    </lineage>
</organism>
<dbReference type="Gene3D" id="3.10.350.10">
    <property type="entry name" value="LysM domain"/>
    <property type="match status" value="1"/>
</dbReference>
<dbReference type="RefSeq" id="WP_090776402.1">
    <property type="nucleotide sequence ID" value="NZ_FMYM01000010.1"/>
</dbReference>
<keyword evidence="1 2" id="KW-0732">Signal</keyword>
<evidence type="ECO:0000256" key="2">
    <source>
        <dbReference type="RuleBase" id="RU362119"/>
    </source>
</evidence>
<dbReference type="InterPro" id="IPR018392">
    <property type="entry name" value="LysM"/>
</dbReference>
<gene>
    <name evidence="5" type="ORF">SAMN05421737_110114</name>
</gene>
<dbReference type="OrthoDB" id="9801679at2"/>